<keyword evidence="5 14" id="KW-0808">Transferase</keyword>
<evidence type="ECO:0000256" key="8">
    <source>
        <dbReference type="ARBA" id="ARBA00022777"/>
    </source>
</evidence>
<dbReference type="PANTHER" id="PTHR22749">
    <property type="entry name" value="RIBOFLAVIN KINASE/FMN ADENYLYLTRANSFERASE"/>
    <property type="match status" value="1"/>
</dbReference>
<evidence type="ECO:0000256" key="10">
    <source>
        <dbReference type="ARBA" id="ARBA00022840"/>
    </source>
</evidence>
<dbReference type="GO" id="GO:0005524">
    <property type="term" value="F:ATP binding"/>
    <property type="evidence" value="ECO:0007669"/>
    <property type="project" value="UniProtKB-UniRule"/>
</dbReference>
<evidence type="ECO:0000256" key="11">
    <source>
        <dbReference type="ARBA" id="ARBA00023268"/>
    </source>
</evidence>
<dbReference type="InterPro" id="IPR015864">
    <property type="entry name" value="FAD_synthase"/>
</dbReference>
<evidence type="ECO:0000256" key="6">
    <source>
        <dbReference type="ARBA" id="ARBA00022695"/>
    </source>
</evidence>
<dbReference type="FunFam" id="3.40.50.620:FF:000021">
    <property type="entry name" value="Riboflavin biosynthesis protein"/>
    <property type="match status" value="1"/>
</dbReference>
<keyword evidence="6 14" id="KW-0548">Nucleotidyltransferase</keyword>
<evidence type="ECO:0000313" key="18">
    <source>
        <dbReference type="Proteomes" id="UP001200334"/>
    </source>
</evidence>
<evidence type="ECO:0000256" key="5">
    <source>
        <dbReference type="ARBA" id="ARBA00022679"/>
    </source>
</evidence>
<keyword evidence="3 14" id="KW-0285">Flavoprotein</keyword>
<dbReference type="InterPro" id="IPR023465">
    <property type="entry name" value="Riboflavin_kinase_dom_sf"/>
</dbReference>
<dbReference type="EMBL" id="CP031023">
    <property type="protein sequence ID" value="AZA15925.1"/>
    <property type="molecule type" value="Genomic_DNA"/>
</dbReference>
<dbReference type="GO" id="GO:0009398">
    <property type="term" value="P:FMN biosynthetic process"/>
    <property type="evidence" value="ECO:0007669"/>
    <property type="project" value="UniProtKB-UniRule"/>
</dbReference>
<dbReference type="InterPro" id="IPR002606">
    <property type="entry name" value="Riboflavin_kinase_bac"/>
</dbReference>
<reference evidence="17 18" key="2">
    <citation type="submission" date="2021-12" db="EMBL/GenBank/DDBJ databases">
        <title>Antimicrobial susceptibility of Lactobacillus delbrueckii subsp. lactis obtained from milk products and other habitats.</title>
        <authorList>
            <person name="Shani N."/>
        </authorList>
    </citation>
    <scope>NUCLEOTIDE SEQUENCE [LARGE SCALE GENOMIC DNA]</scope>
    <source>
        <strain evidence="17 18">FAM 21755</strain>
    </source>
</reference>
<dbReference type="PANTHER" id="PTHR22749:SF6">
    <property type="entry name" value="RIBOFLAVIN KINASE"/>
    <property type="match status" value="1"/>
</dbReference>
<evidence type="ECO:0000313" key="17">
    <source>
        <dbReference type="EMBL" id="MCD5562997.1"/>
    </source>
</evidence>
<dbReference type="NCBIfam" id="TIGR00083">
    <property type="entry name" value="ribF"/>
    <property type="match status" value="1"/>
</dbReference>
<dbReference type="Gene3D" id="3.40.50.620">
    <property type="entry name" value="HUPs"/>
    <property type="match status" value="1"/>
</dbReference>
<evidence type="ECO:0000313" key="16">
    <source>
        <dbReference type="EMBL" id="AZA15925.1"/>
    </source>
</evidence>
<keyword evidence="10 14" id="KW-0067">ATP-binding</keyword>
<dbReference type="EC" id="2.7.7.2" evidence="14"/>
<dbReference type="SUPFAM" id="SSF82114">
    <property type="entry name" value="Riboflavin kinase-like"/>
    <property type="match status" value="1"/>
</dbReference>
<dbReference type="GO" id="GO:0009231">
    <property type="term" value="P:riboflavin biosynthetic process"/>
    <property type="evidence" value="ECO:0007669"/>
    <property type="project" value="InterPro"/>
</dbReference>
<dbReference type="EMBL" id="JAJNUY010000005">
    <property type="protein sequence ID" value="MCD5562997.1"/>
    <property type="molecule type" value="Genomic_DNA"/>
</dbReference>
<evidence type="ECO:0000256" key="9">
    <source>
        <dbReference type="ARBA" id="ARBA00022827"/>
    </source>
</evidence>
<accession>A0A061C5U9</accession>
<keyword evidence="8 14" id="KW-0418">Kinase</keyword>
<reference evidence="16" key="1">
    <citation type="submission" date="2018-07" db="EMBL/GenBank/DDBJ databases">
        <authorList>
            <person name="Somerville V."/>
        </authorList>
    </citation>
    <scope>NUCLEOTIDE SEQUENCE</scope>
    <source>
        <strain evidence="16">NWC_2_2</strain>
    </source>
</reference>
<dbReference type="RefSeq" id="WP_003615411.1">
    <property type="nucleotide sequence ID" value="NZ_BJLO01000025.1"/>
</dbReference>
<comment type="pathway">
    <text evidence="1 14">Cofactor biosynthesis; FAD biosynthesis; FAD from FMN: step 1/1.</text>
</comment>
<sequence>MKVINLSYPFKKELTAGKVVLALGFFDGVHIGHQKLIKEARIIAVEKDLPLMVLTFDRHPKEVYAGVKDFEYLNTPEEKAYEMSKIGVDYLVILKFTPEFSHLAPQAFVDEIIMGLKADTVVAGFDYSYGPKDVANMENLPAFAKGRFDIKVVPKQIFAGKKIGSTEIRQAVKSGNLRLATELLGHPYLTSGKVVHGFRNGHKLGFPTANLELDWPKVLPKIGVYATMTQVGDRWYQSMTSVGYNVTFNDEKKIYIESNIFDFDQDIYGQQITIAWYKYLRGEEKFADMAALSEQLKLDQVASENYFSSLIEQ</sequence>
<comment type="catalytic activity">
    <reaction evidence="12 14">
        <text>riboflavin + ATP = FMN + ADP + H(+)</text>
        <dbReference type="Rhea" id="RHEA:14357"/>
        <dbReference type="ChEBI" id="CHEBI:15378"/>
        <dbReference type="ChEBI" id="CHEBI:30616"/>
        <dbReference type="ChEBI" id="CHEBI:57986"/>
        <dbReference type="ChEBI" id="CHEBI:58210"/>
        <dbReference type="ChEBI" id="CHEBI:456216"/>
        <dbReference type="EC" id="2.7.1.26"/>
    </reaction>
</comment>
<dbReference type="AlphaFoldDB" id="A0A061C5U9"/>
<comment type="pathway">
    <text evidence="2 14">Cofactor biosynthesis; FMN biosynthesis; FMN from riboflavin (ATP route): step 1/1.</text>
</comment>
<name>A0A061C5U9_LACDL</name>
<dbReference type="GO" id="GO:0008531">
    <property type="term" value="F:riboflavin kinase activity"/>
    <property type="evidence" value="ECO:0007669"/>
    <property type="project" value="UniProtKB-UniRule"/>
</dbReference>
<evidence type="ECO:0000256" key="12">
    <source>
        <dbReference type="ARBA" id="ARBA00047880"/>
    </source>
</evidence>
<evidence type="ECO:0000256" key="13">
    <source>
        <dbReference type="ARBA" id="ARBA00049494"/>
    </source>
</evidence>
<dbReference type="OrthoDB" id="9803667at2"/>
<evidence type="ECO:0000256" key="7">
    <source>
        <dbReference type="ARBA" id="ARBA00022741"/>
    </source>
</evidence>
<dbReference type="CDD" id="cd02064">
    <property type="entry name" value="FAD_synthetase_N"/>
    <property type="match status" value="1"/>
</dbReference>
<proteinExistence type="inferred from homology"/>
<dbReference type="Pfam" id="PF06574">
    <property type="entry name" value="FAD_syn"/>
    <property type="match status" value="1"/>
</dbReference>
<keyword evidence="11" id="KW-0511">Multifunctional enzyme</keyword>
<keyword evidence="4 14" id="KW-0288">FMN</keyword>
<dbReference type="NCBIfam" id="NF004162">
    <property type="entry name" value="PRK05627.1-5"/>
    <property type="match status" value="1"/>
</dbReference>
<organism evidence="16">
    <name type="scientific">Lactobacillus delbrueckii subsp. lactis</name>
    <dbReference type="NCBI Taxonomy" id="29397"/>
    <lineage>
        <taxon>Bacteria</taxon>
        <taxon>Bacillati</taxon>
        <taxon>Bacillota</taxon>
        <taxon>Bacilli</taxon>
        <taxon>Lactobacillales</taxon>
        <taxon>Lactobacillaceae</taxon>
        <taxon>Lactobacillus</taxon>
    </lineage>
</organism>
<dbReference type="SUPFAM" id="SSF52374">
    <property type="entry name" value="Nucleotidylyl transferase"/>
    <property type="match status" value="1"/>
</dbReference>
<dbReference type="InterPro" id="IPR023468">
    <property type="entry name" value="Riboflavin_kinase"/>
</dbReference>
<evidence type="ECO:0000256" key="2">
    <source>
        <dbReference type="ARBA" id="ARBA00005201"/>
    </source>
</evidence>
<dbReference type="EC" id="2.7.1.26" evidence="14"/>
<evidence type="ECO:0000256" key="3">
    <source>
        <dbReference type="ARBA" id="ARBA00022630"/>
    </source>
</evidence>
<evidence type="ECO:0000256" key="1">
    <source>
        <dbReference type="ARBA" id="ARBA00004726"/>
    </source>
</evidence>
<evidence type="ECO:0000259" key="15">
    <source>
        <dbReference type="SMART" id="SM00904"/>
    </source>
</evidence>
<dbReference type="PIRSF" id="PIRSF004491">
    <property type="entry name" value="FAD_Synth"/>
    <property type="match status" value="1"/>
</dbReference>
<dbReference type="UniPathway" id="UPA00277">
    <property type="reaction ID" value="UER00407"/>
</dbReference>
<keyword evidence="7 14" id="KW-0547">Nucleotide-binding</keyword>
<dbReference type="Gene3D" id="2.40.30.30">
    <property type="entry name" value="Riboflavin kinase-like"/>
    <property type="match status" value="1"/>
</dbReference>
<dbReference type="GO" id="GO:0006747">
    <property type="term" value="P:FAD biosynthetic process"/>
    <property type="evidence" value="ECO:0007669"/>
    <property type="project" value="UniProtKB-UniRule"/>
</dbReference>
<dbReference type="InterPro" id="IPR014729">
    <property type="entry name" value="Rossmann-like_a/b/a_fold"/>
</dbReference>
<dbReference type="InterPro" id="IPR015865">
    <property type="entry name" value="Riboflavin_kinase_bac/euk"/>
</dbReference>
<dbReference type="Pfam" id="PF01687">
    <property type="entry name" value="Flavokinase"/>
    <property type="match status" value="1"/>
</dbReference>
<dbReference type="Proteomes" id="UP001200334">
    <property type="component" value="Unassembled WGS sequence"/>
</dbReference>
<comment type="similarity">
    <text evidence="14">Belongs to the ribF family.</text>
</comment>
<dbReference type="SMART" id="SM00904">
    <property type="entry name" value="Flavokinase"/>
    <property type="match status" value="1"/>
</dbReference>
<feature type="domain" description="Riboflavin kinase" evidence="15">
    <location>
        <begin position="183"/>
        <end position="308"/>
    </location>
</feature>
<evidence type="ECO:0000256" key="14">
    <source>
        <dbReference type="PIRNR" id="PIRNR004491"/>
    </source>
</evidence>
<protein>
    <recommendedName>
        <fullName evidence="14">Riboflavin biosynthesis protein</fullName>
    </recommendedName>
    <domain>
        <recommendedName>
            <fullName evidence="14">Riboflavin kinase</fullName>
            <ecNumber evidence="14">2.7.1.26</ecNumber>
        </recommendedName>
        <alternativeName>
            <fullName evidence="14">Flavokinase</fullName>
        </alternativeName>
    </domain>
    <domain>
        <recommendedName>
            <fullName evidence="14">FMN adenylyltransferase</fullName>
            <ecNumber evidence="14">2.7.7.2</ecNumber>
        </recommendedName>
        <alternativeName>
            <fullName evidence="14">FAD pyrophosphorylase</fullName>
        </alternativeName>
        <alternativeName>
            <fullName evidence="14">FAD synthase</fullName>
        </alternativeName>
    </domain>
</protein>
<gene>
    <name evidence="16" type="primary">ribF</name>
    <name evidence="16" type="ORF">DQL93_04730</name>
    <name evidence="17" type="ORF">LOB85_02285</name>
</gene>
<comment type="catalytic activity">
    <reaction evidence="13 14">
        <text>FMN + ATP + H(+) = FAD + diphosphate</text>
        <dbReference type="Rhea" id="RHEA:17237"/>
        <dbReference type="ChEBI" id="CHEBI:15378"/>
        <dbReference type="ChEBI" id="CHEBI:30616"/>
        <dbReference type="ChEBI" id="CHEBI:33019"/>
        <dbReference type="ChEBI" id="CHEBI:57692"/>
        <dbReference type="ChEBI" id="CHEBI:58210"/>
        <dbReference type="EC" id="2.7.7.2"/>
    </reaction>
</comment>
<evidence type="ECO:0000256" key="4">
    <source>
        <dbReference type="ARBA" id="ARBA00022643"/>
    </source>
</evidence>
<keyword evidence="9 14" id="KW-0274">FAD</keyword>
<dbReference type="GO" id="GO:0003919">
    <property type="term" value="F:FMN adenylyltransferase activity"/>
    <property type="evidence" value="ECO:0007669"/>
    <property type="project" value="UniProtKB-UniRule"/>
</dbReference>
<dbReference type="UniPathway" id="UPA00276">
    <property type="reaction ID" value="UER00406"/>
</dbReference>